<dbReference type="PANTHER" id="PTHR10161:SF14">
    <property type="entry name" value="TARTRATE-RESISTANT ACID PHOSPHATASE TYPE 5"/>
    <property type="match status" value="1"/>
</dbReference>
<keyword evidence="4" id="KW-1133">Transmembrane helix</keyword>
<keyword evidence="1" id="KW-0732">Signal</keyword>
<keyword evidence="4" id="KW-0472">Membrane</keyword>
<dbReference type="VEuPathDB" id="FungiDB:H310_04671"/>
<proteinExistence type="predicted"/>
<evidence type="ECO:0000256" key="3">
    <source>
        <dbReference type="SAM" id="MobiDB-lite"/>
    </source>
</evidence>
<gene>
    <name evidence="5" type="ORF">H310_04671</name>
</gene>
<dbReference type="GeneID" id="20081721"/>
<dbReference type="Gene3D" id="3.60.21.10">
    <property type="match status" value="1"/>
</dbReference>
<dbReference type="RefSeq" id="XP_008867342.1">
    <property type="nucleotide sequence ID" value="XM_008869120.1"/>
</dbReference>
<evidence type="ECO:0000313" key="5">
    <source>
        <dbReference type="EMBL" id="ETW04386.1"/>
    </source>
</evidence>
<accession>A0A024UDD3</accession>
<keyword evidence="4" id="KW-0812">Transmembrane</keyword>
<dbReference type="STRING" id="157072.A0A024UDD3"/>
<feature type="region of interest" description="Disordered" evidence="3">
    <location>
        <begin position="23"/>
        <end position="53"/>
    </location>
</feature>
<dbReference type="GO" id="GO:0016787">
    <property type="term" value="F:hydrolase activity"/>
    <property type="evidence" value="ECO:0007669"/>
    <property type="project" value="UniProtKB-KW"/>
</dbReference>
<feature type="compositionally biased region" description="Low complexity" evidence="3">
    <location>
        <begin position="43"/>
        <end position="52"/>
    </location>
</feature>
<dbReference type="OrthoDB" id="73159at2759"/>
<keyword evidence="2" id="KW-0378">Hydrolase</keyword>
<dbReference type="InterPro" id="IPR029052">
    <property type="entry name" value="Metallo-depent_PP-like"/>
</dbReference>
<feature type="compositionally biased region" description="Basic residues" evidence="3">
    <location>
        <begin position="477"/>
        <end position="486"/>
    </location>
</feature>
<evidence type="ECO:0000256" key="4">
    <source>
        <dbReference type="SAM" id="Phobius"/>
    </source>
</evidence>
<evidence type="ECO:0000256" key="1">
    <source>
        <dbReference type="ARBA" id="ARBA00022729"/>
    </source>
</evidence>
<evidence type="ECO:0000256" key="2">
    <source>
        <dbReference type="ARBA" id="ARBA00022801"/>
    </source>
</evidence>
<feature type="compositionally biased region" description="Low complexity" evidence="3">
    <location>
        <begin position="115"/>
        <end position="124"/>
    </location>
</feature>
<evidence type="ECO:0008006" key="6">
    <source>
        <dbReference type="Google" id="ProtNLM"/>
    </source>
</evidence>
<dbReference type="AlphaFoldDB" id="A0A024UDD3"/>
<protein>
    <recommendedName>
        <fullName evidence="6">Calcineurin-like phosphoesterase domain-containing protein</fullName>
    </recommendedName>
</protein>
<feature type="region of interest" description="Disordered" evidence="3">
    <location>
        <begin position="477"/>
        <end position="497"/>
    </location>
</feature>
<feature type="transmembrane region" description="Helical" evidence="4">
    <location>
        <begin position="64"/>
        <end position="88"/>
    </location>
</feature>
<dbReference type="PANTHER" id="PTHR10161">
    <property type="entry name" value="TARTRATE-RESISTANT ACID PHOSPHATASE TYPE 5"/>
    <property type="match status" value="1"/>
</dbReference>
<organism evidence="5">
    <name type="scientific">Aphanomyces invadans</name>
    <dbReference type="NCBI Taxonomy" id="157072"/>
    <lineage>
        <taxon>Eukaryota</taxon>
        <taxon>Sar</taxon>
        <taxon>Stramenopiles</taxon>
        <taxon>Oomycota</taxon>
        <taxon>Saprolegniomycetes</taxon>
        <taxon>Saprolegniales</taxon>
        <taxon>Verrucalvaceae</taxon>
        <taxon>Aphanomyces</taxon>
    </lineage>
</organism>
<dbReference type="EMBL" id="KI913958">
    <property type="protein sequence ID" value="ETW04386.1"/>
    <property type="molecule type" value="Genomic_DNA"/>
</dbReference>
<name>A0A024UDD3_9STRA</name>
<reference evidence="5" key="1">
    <citation type="submission" date="2013-12" db="EMBL/GenBank/DDBJ databases">
        <title>The Genome Sequence of Aphanomyces invadans NJM9701.</title>
        <authorList>
            <consortium name="The Broad Institute Genomics Platform"/>
            <person name="Russ C."/>
            <person name="Tyler B."/>
            <person name="van West P."/>
            <person name="Dieguez-Uribeondo J."/>
            <person name="Young S.K."/>
            <person name="Zeng Q."/>
            <person name="Gargeya S."/>
            <person name="Fitzgerald M."/>
            <person name="Abouelleil A."/>
            <person name="Alvarado L."/>
            <person name="Chapman S.B."/>
            <person name="Gainer-Dewar J."/>
            <person name="Goldberg J."/>
            <person name="Griggs A."/>
            <person name="Gujja S."/>
            <person name="Hansen M."/>
            <person name="Howarth C."/>
            <person name="Imamovic A."/>
            <person name="Ireland A."/>
            <person name="Larimer J."/>
            <person name="McCowan C."/>
            <person name="Murphy C."/>
            <person name="Pearson M."/>
            <person name="Poon T.W."/>
            <person name="Priest M."/>
            <person name="Roberts A."/>
            <person name="Saif S."/>
            <person name="Shea T."/>
            <person name="Sykes S."/>
            <person name="Wortman J."/>
            <person name="Nusbaum C."/>
            <person name="Birren B."/>
        </authorList>
    </citation>
    <scope>NUCLEOTIDE SEQUENCE [LARGE SCALE GENOMIC DNA]</scope>
    <source>
        <strain evidence="5">NJM9701</strain>
    </source>
</reference>
<feature type="region of interest" description="Disordered" evidence="3">
    <location>
        <begin position="93"/>
        <end position="127"/>
    </location>
</feature>
<sequence length="585" mass="63222">MMVADDERGARRHVPVLSIAQDQLSVSTDLHHDDGGDNDEEALAPAPSESSSGLRRMRWCTPMYVVYALLAICAVAGAVVGVVITVQYNNLDDNEPSRTDFAKPDNSTTDGDGGAAAKPTASPTLPAPASPPVVVRLFALGSWGADPSFGAKLDGRYRYQDKIDRSAQVEVASSMAFAAREGPPPQLIVTQGNNFNWYGLLPPSNQERSVQARVNETFTSKYNQLSLAAVPWTAIMGEHDVGGGRFLCGSTEATLHACGNENELIAGLRHKIASQRSEPPSGGRALAIRGTQNMQHAKPKKIQHSHDEGAVSTGTIQDPRWTMKDQYYKQRLVSKDGQVTVDVFHVNVLVGSARSICCQCIGYAHPTRAATACTSISARDDYCAGGNYAFYKACSGELRAMADASYTKFKADVAVSNATFKIVNGHVSPWAMDSSDRLKWIDATAQGRVHLWLHATNPTMTHVEALPSARRLKERHTKRISKHSKHVDHVKGSDAESNGDDGFASHFMTNGVGGGIPIQVLDGAQAANQESAKVVWTLDERKYGFLDILATATSLRVLLRATGNTVLYCVDIDRDTGDDVKCKLE</sequence>
<dbReference type="InterPro" id="IPR051558">
    <property type="entry name" value="Metallophosphoesterase_PAP"/>
</dbReference>